<sequence>MGIREALDIERIKDLVTGRLMPSNDDKEETHKLKQRMRDLQAKLVQRDKTITELKEQLARTATTPHPPEDD</sequence>
<keyword evidence="1" id="KW-0175">Coiled coil</keyword>
<dbReference type="EMBL" id="BARS01004652">
    <property type="protein sequence ID" value="GAF81530.1"/>
    <property type="molecule type" value="Genomic_DNA"/>
</dbReference>
<accession>X0TZE9</accession>
<evidence type="ECO:0000313" key="2">
    <source>
        <dbReference type="EMBL" id="GAF81530.1"/>
    </source>
</evidence>
<reference evidence="2" key="1">
    <citation type="journal article" date="2014" name="Front. Microbiol.">
        <title>High frequency of phylogenetically diverse reductive dehalogenase-homologous genes in deep subseafloor sedimentary metagenomes.</title>
        <authorList>
            <person name="Kawai M."/>
            <person name="Futagami T."/>
            <person name="Toyoda A."/>
            <person name="Takaki Y."/>
            <person name="Nishi S."/>
            <person name="Hori S."/>
            <person name="Arai W."/>
            <person name="Tsubouchi T."/>
            <person name="Morono Y."/>
            <person name="Uchiyama I."/>
            <person name="Ito T."/>
            <person name="Fujiyama A."/>
            <person name="Inagaki F."/>
            <person name="Takami H."/>
        </authorList>
    </citation>
    <scope>NUCLEOTIDE SEQUENCE</scope>
    <source>
        <strain evidence="2">Expedition CK06-06</strain>
    </source>
</reference>
<name>X0TZE9_9ZZZZ</name>
<evidence type="ECO:0000256" key="1">
    <source>
        <dbReference type="SAM" id="Coils"/>
    </source>
</evidence>
<comment type="caution">
    <text evidence="2">The sequence shown here is derived from an EMBL/GenBank/DDBJ whole genome shotgun (WGS) entry which is preliminary data.</text>
</comment>
<feature type="coiled-coil region" evidence="1">
    <location>
        <begin position="23"/>
        <end position="57"/>
    </location>
</feature>
<proteinExistence type="predicted"/>
<dbReference type="AlphaFoldDB" id="X0TZE9"/>
<gene>
    <name evidence="2" type="ORF">S01H1_09101</name>
</gene>
<organism evidence="2">
    <name type="scientific">marine sediment metagenome</name>
    <dbReference type="NCBI Taxonomy" id="412755"/>
    <lineage>
        <taxon>unclassified sequences</taxon>
        <taxon>metagenomes</taxon>
        <taxon>ecological metagenomes</taxon>
    </lineage>
</organism>
<protein>
    <submittedName>
        <fullName evidence="2">Uncharacterized protein</fullName>
    </submittedName>
</protein>